<feature type="non-terminal residue" evidence="1">
    <location>
        <position position="1"/>
    </location>
</feature>
<proteinExistence type="predicted"/>
<sequence length="41" mass="4809">EPLIILQPILLTRMLMLMWLGELNRGKKCLSAGWRLLWTIS</sequence>
<evidence type="ECO:0000313" key="1">
    <source>
        <dbReference type="EMBL" id="SUZ53110.1"/>
    </source>
</evidence>
<accession>A0A381NEU5</accession>
<name>A0A381NEU5_9ZZZZ</name>
<organism evidence="1">
    <name type="scientific">marine metagenome</name>
    <dbReference type="NCBI Taxonomy" id="408172"/>
    <lineage>
        <taxon>unclassified sequences</taxon>
        <taxon>metagenomes</taxon>
        <taxon>ecological metagenomes</taxon>
    </lineage>
</organism>
<dbReference type="EMBL" id="UINC01000314">
    <property type="protein sequence ID" value="SUZ53110.1"/>
    <property type="molecule type" value="Genomic_DNA"/>
</dbReference>
<gene>
    <name evidence="1" type="ORF">METZ01_LOCUS5964</name>
</gene>
<protein>
    <submittedName>
        <fullName evidence="1">Uncharacterized protein</fullName>
    </submittedName>
</protein>
<feature type="non-terminal residue" evidence="1">
    <location>
        <position position="41"/>
    </location>
</feature>
<reference evidence="1" key="1">
    <citation type="submission" date="2018-05" db="EMBL/GenBank/DDBJ databases">
        <authorList>
            <person name="Lanie J.A."/>
            <person name="Ng W.-L."/>
            <person name="Kazmierczak K.M."/>
            <person name="Andrzejewski T.M."/>
            <person name="Davidsen T.M."/>
            <person name="Wayne K.J."/>
            <person name="Tettelin H."/>
            <person name="Glass J.I."/>
            <person name="Rusch D."/>
            <person name="Podicherti R."/>
            <person name="Tsui H.-C.T."/>
            <person name="Winkler M.E."/>
        </authorList>
    </citation>
    <scope>NUCLEOTIDE SEQUENCE</scope>
</reference>
<dbReference type="AlphaFoldDB" id="A0A381NEU5"/>